<dbReference type="Pfam" id="PF13564">
    <property type="entry name" value="DoxX_2"/>
    <property type="match status" value="1"/>
</dbReference>
<gene>
    <name evidence="6" type="ORF">FE784_28500</name>
</gene>
<protein>
    <submittedName>
        <fullName evidence="6">DoxX family protein</fullName>
    </submittedName>
</protein>
<sequence>MNKWVRLTGWIFVWAVCLFFVQSGIRKLAGLEQMIVMFHDLGYPDWFRIAVGLLEIAGAVLLALPRSTVYAAGGLGVLMIGAVISEAAAGRVFESLLPGQWLIVLALIAFQRIRARTKKNS</sequence>
<keyword evidence="3 5" id="KW-1133">Transmembrane helix</keyword>
<evidence type="ECO:0000313" key="6">
    <source>
        <dbReference type="EMBL" id="TNJ62843.1"/>
    </source>
</evidence>
<comment type="caution">
    <text evidence="6">The sequence shown here is derived from an EMBL/GenBank/DDBJ whole genome shotgun (WGS) entry which is preliminary data.</text>
</comment>
<evidence type="ECO:0000256" key="4">
    <source>
        <dbReference type="ARBA" id="ARBA00023136"/>
    </source>
</evidence>
<proteinExistence type="predicted"/>
<comment type="subcellular location">
    <subcellularLocation>
        <location evidence="1">Membrane</location>
        <topology evidence="1">Multi-pass membrane protein</topology>
    </subcellularLocation>
</comment>
<feature type="transmembrane region" description="Helical" evidence="5">
    <location>
        <begin position="95"/>
        <end position="113"/>
    </location>
</feature>
<accession>A0A5C4T1H9</accession>
<dbReference type="OrthoDB" id="2454358at2"/>
<reference evidence="6 7" key="1">
    <citation type="submission" date="2019-05" db="EMBL/GenBank/DDBJ databases">
        <title>We sequenced the genome of Paenibacillus hemerocallicola KCTC 33185 for further insight into its adaptation and study the phylogeny of Paenibacillus.</title>
        <authorList>
            <person name="Narsing Rao M.P."/>
        </authorList>
    </citation>
    <scope>NUCLEOTIDE SEQUENCE [LARGE SCALE GENOMIC DNA]</scope>
    <source>
        <strain evidence="6 7">KCTC 33185</strain>
    </source>
</reference>
<dbReference type="RefSeq" id="WP_139605656.1">
    <property type="nucleotide sequence ID" value="NZ_VDCQ01000052.1"/>
</dbReference>
<feature type="transmembrane region" description="Helical" evidence="5">
    <location>
        <begin position="69"/>
        <end position="89"/>
    </location>
</feature>
<evidence type="ECO:0000256" key="5">
    <source>
        <dbReference type="SAM" id="Phobius"/>
    </source>
</evidence>
<keyword evidence="4 5" id="KW-0472">Membrane</keyword>
<evidence type="ECO:0000256" key="1">
    <source>
        <dbReference type="ARBA" id="ARBA00004141"/>
    </source>
</evidence>
<evidence type="ECO:0000313" key="7">
    <source>
        <dbReference type="Proteomes" id="UP000307943"/>
    </source>
</evidence>
<keyword evidence="7" id="KW-1185">Reference proteome</keyword>
<feature type="transmembrane region" description="Helical" evidence="5">
    <location>
        <begin position="7"/>
        <end position="26"/>
    </location>
</feature>
<dbReference type="EMBL" id="VDCQ01000052">
    <property type="protein sequence ID" value="TNJ62843.1"/>
    <property type="molecule type" value="Genomic_DNA"/>
</dbReference>
<dbReference type="AlphaFoldDB" id="A0A5C4T1H9"/>
<dbReference type="InterPro" id="IPR032808">
    <property type="entry name" value="DoxX"/>
</dbReference>
<evidence type="ECO:0000256" key="2">
    <source>
        <dbReference type="ARBA" id="ARBA00022692"/>
    </source>
</evidence>
<name>A0A5C4T1H9_9BACL</name>
<keyword evidence="2 5" id="KW-0812">Transmembrane</keyword>
<organism evidence="6 7">
    <name type="scientific">Paenibacillus hemerocallicola</name>
    <dbReference type="NCBI Taxonomy" id="1172614"/>
    <lineage>
        <taxon>Bacteria</taxon>
        <taxon>Bacillati</taxon>
        <taxon>Bacillota</taxon>
        <taxon>Bacilli</taxon>
        <taxon>Bacillales</taxon>
        <taxon>Paenibacillaceae</taxon>
        <taxon>Paenibacillus</taxon>
    </lineage>
</organism>
<feature type="transmembrane region" description="Helical" evidence="5">
    <location>
        <begin position="46"/>
        <end position="64"/>
    </location>
</feature>
<evidence type="ECO:0000256" key="3">
    <source>
        <dbReference type="ARBA" id="ARBA00022989"/>
    </source>
</evidence>
<dbReference type="GO" id="GO:0016020">
    <property type="term" value="C:membrane"/>
    <property type="evidence" value="ECO:0007669"/>
    <property type="project" value="UniProtKB-SubCell"/>
</dbReference>
<dbReference type="Proteomes" id="UP000307943">
    <property type="component" value="Unassembled WGS sequence"/>
</dbReference>